<dbReference type="Proteomes" id="UP001151532">
    <property type="component" value="Chromosome 5"/>
</dbReference>
<evidence type="ECO:0000256" key="1">
    <source>
        <dbReference type="SAM" id="MobiDB-lite"/>
    </source>
</evidence>
<dbReference type="EMBL" id="JAPFFK010000002">
    <property type="protein sequence ID" value="KAJ6773817.1"/>
    <property type="molecule type" value="Genomic_DNA"/>
</dbReference>
<sequence>MASGKPSHIDCSALLVSTFKKAQKRWRIAYLTIRSVRAMLSLVRDIVSETNSHQFSGLLNSVSYAVLDTEPSSSRHRRKENESTISNPDIDQTKLTEMVKQKDQLAA</sequence>
<protein>
    <submittedName>
        <fullName evidence="2">Uncharacterized protein</fullName>
    </submittedName>
</protein>
<feature type="region of interest" description="Disordered" evidence="1">
    <location>
        <begin position="70"/>
        <end position="107"/>
    </location>
</feature>
<keyword evidence="3" id="KW-1185">Reference proteome</keyword>
<comment type="caution">
    <text evidence="2">The sequence shown here is derived from an EMBL/GenBank/DDBJ whole genome shotgun (WGS) entry which is preliminary data.</text>
</comment>
<dbReference type="OrthoDB" id="3352408at2759"/>
<accession>A0A9Q1AJW9</accession>
<dbReference type="AlphaFoldDB" id="A0A9Q1AJW9"/>
<gene>
    <name evidence="2" type="ORF">OIU79_017301</name>
</gene>
<reference evidence="2" key="1">
    <citation type="submission" date="2022-11" db="EMBL/GenBank/DDBJ databases">
        <authorList>
            <person name="Hyden B.L."/>
            <person name="Feng K."/>
            <person name="Yates T."/>
            <person name="Jawdy S."/>
            <person name="Smart L.B."/>
            <person name="Muchero W."/>
        </authorList>
    </citation>
    <scope>NUCLEOTIDE SEQUENCE</scope>
    <source>
        <tissue evidence="2">Shoot tip</tissue>
    </source>
</reference>
<feature type="compositionally biased region" description="Basic and acidic residues" evidence="1">
    <location>
        <begin position="91"/>
        <end position="107"/>
    </location>
</feature>
<proteinExistence type="predicted"/>
<reference evidence="2" key="2">
    <citation type="journal article" date="2023" name="Int. J. Mol. Sci.">
        <title>De Novo Assembly and Annotation of 11 Diverse Shrub Willow (Salix) Genomes Reveals Novel Gene Organization in Sex-Linked Regions.</title>
        <authorList>
            <person name="Hyden B."/>
            <person name="Feng K."/>
            <person name="Yates T.B."/>
            <person name="Jawdy S."/>
            <person name="Cereghino C."/>
            <person name="Smart L.B."/>
            <person name="Muchero W."/>
        </authorList>
    </citation>
    <scope>NUCLEOTIDE SEQUENCE</scope>
    <source>
        <tissue evidence="2">Shoot tip</tissue>
    </source>
</reference>
<evidence type="ECO:0000313" key="3">
    <source>
        <dbReference type="Proteomes" id="UP001151532"/>
    </source>
</evidence>
<evidence type="ECO:0000313" key="2">
    <source>
        <dbReference type="EMBL" id="KAJ6773817.1"/>
    </source>
</evidence>
<name>A0A9Q1AJW9_SALPP</name>
<organism evidence="2 3">
    <name type="scientific">Salix purpurea</name>
    <name type="common">Purple osier willow</name>
    <dbReference type="NCBI Taxonomy" id="77065"/>
    <lineage>
        <taxon>Eukaryota</taxon>
        <taxon>Viridiplantae</taxon>
        <taxon>Streptophyta</taxon>
        <taxon>Embryophyta</taxon>
        <taxon>Tracheophyta</taxon>
        <taxon>Spermatophyta</taxon>
        <taxon>Magnoliopsida</taxon>
        <taxon>eudicotyledons</taxon>
        <taxon>Gunneridae</taxon>
        <taxon>Pentapetalae</taxon>
        <taxon>rosids</taxon>
        <taxon>fabids</taxon>
        <taxon>Malpighiales</taxon>
        <taxon>Salicaceae</taxon>
        <taxon>Saliceae</taxon>
        <taxon>Salix</taxon>
    </lineage>
</organism>